<evidence type="ECO:0000313" key="1">
    <source>
        <dbReference type="EMBL" id="QEL12638.1"/>
    </source>
</evidence>
<accession>A0A5C1A389</accession>
<gene>
    <name evidence="1" type="ORF">FY550_00085</name>
</gene>
<dbReference type="AlphaFoldDB" id="A0A5C1A389"/>
<proteinExistence type="predicted"/>
<name>A0A5C1A389_9GAMM</name>
<dbReference type="OrthoDB" id="370799at2"/>
<dbReference type="KEGG" id="kuy:FY550_00085"/>
<dbReference type="Proteomes" id="UP000322553">
    <property type="component" value="Chromosome"/>
</dbReference>
<organism evidence="1 2">
    <name type="scientific">Kushneria phosphatilytica</name>
    <dbReference type="NCBI Taxonomy" id="657387"/>
    <lineage>
        <taxon>Bacteria</taxon>
        <taxon>Pseudomonadati</taxon>
        <taxon>Pseudomonadota</taxon>
        <taxon>Gammaproteobacteria</taxon>
        <taxon>Oceanospirillales</taxon>
        <taxon>Halomonadaceae</taxon>
        <taxon>Kushneria</taxon>
    </lineage>
</organism>
<dbReference type="EMBL" id="CP043420">
    <property type="protein sequence ID" value="QEL12638.1"/>
    <property type="molecule type" value="Genomic_DNA"/>
</dbReference>
<reference evidence="1 2" key="1">
    <citation type="submission" date="2019-08" db="EMBL/GenBank/DDBJ databases">
        <title>Complete genome sequence of Kushneria sp. YCWA18, a halophilic phosphate-solubilizing bacterium isolated from Daqiao saltern in China.</title>
        <authorList>
            <person name="Du G.-X."/>
            <person name="Qu L.-Y."/>
        </authorList>
    </citation>
    <scope>NUCLEOTIDE SEQUENCE [LARGE SCALE GENOMIC DNA]</scope>
    <source>
        <strain evidence="1 2">YCWA18</strain>
    </source>
</reference>
<evidence type="ECO:0000313" key="2">
    <source>
        <dbReference type="Proteomes" id="UP000322553"/>
    </source>
</evidence>
<protein>
    <submittedName>
        <fullName evidence="1">Uncharacterized protein</fullName>
    </submittedName>
</protein>
<keyword evidence="2" id="KW-1185">Reference proteome</keyword>
<sequence length="104" mass="12014">MQRFIDSLDEDVPPETLSTPLRALWWAGKPDWHQAHDQVDTATGLDEAWVHAHLHRREGDLGNAGYWYRRAQRPVATTSLDEEWHEIAEYLLGRERAAAKGRDV</sequence>